<keyword evidence="1" id="KW-0812">Transmembrane</keyword>
<dbReference type="AlphaFoldDB" id="A0A1F7I9Q7"/>
<gene>
    <name evidence="2" type="ORF">A3A74_02750</name>
</gene>
<organism evidence="2 3">
    <name type="scientific">Candidatus Roizmanbacteria bacterium RIFCSPLOWO2_01_FULL_35_13</name>
    <dbReference type="NCBI Taxonomy" id="1802055"/>
    <lineage>
        <taxon>Bacteria</taxon>
        <taxon>Candidatus Roizmaniibacteriota</taxon>
    </lineage>
</organism>
<feature type="transmembrane region" description="Helical" evidence="1">
    <location>
        <begin position="72"/>
        <end position="92"/>
    </location>
</feature>
<reference evidence="2 3" key="1">
    <citation type="journal article" date="2016" name="Nat. Commun.">
        <title>Thousands of microbial genomes shed light on interconnected biogeochemical processes in an aquifer system.</title>
        <authorList>
            <person name="Anantharaman K."/>
            <person name="Brown C.T."/>
            <person name="Hug L.A."/>
            <person name="Sharon I."/>
            <person name="Castelle C.J."/>
            <person name="Probst A.J."/>
            <person name="Thomas B.C."/>
            <person name="Singh A."/>
            <person name="Wilkins M.J."/>
            <person name="Karaoz U."/>
            <person name="Brodie E.L."/>
            <person name="Williams K.H."/>
            <person name="Hubbard S.S."/>
            <person name="Banfield J.F."/>
        </authorList>
    </citation>
    <scope>NUCLEOTIDE SEQUENCE [LARGE SCALE GENOMIC DNA]</scope>
</reference>
<evidence type="ECO:0000313" key="2">
    <source>
        <dbReference type="EMBL" id="OGK40098.1"/>
    </source>
</evidence>
<name>A0A1F7I9Q7_9BACT</name>
<proteinExistence type="predicted"/>
<keyword evidence="1" id="KW-0472">Membrane</keyword>
<sequence>MTTFIIFITAVIGGFAESQGYVHASKVWLKGQFVWPEAMKSFLGFAIGTVMLFLAIKFLNDLKIFSAELQTIIWFTTTMLGIAFISGRFFSWPLAEKVVSLFVIISIGWLLIRVGK</sequence>
<keyword evidence="1" id="KW-1133">Transmembrane helix</keyword>
<dbReference type="Proteomes" id="UP000179270">
    <property type="component" value="Unassembled WGS sequence"/>
</dbReference>
<evidence type="ECO:0000313" key="3">
    <source>
        <dbReference type="Proteomes" id="UP000179270"/>
    </source>
</evidence>
<comment type="caution">
    <text evidence="2">The sequence shown here is derived from an EMBL/GenBank/DDBJ whole genome shotgun (WGS) entry which is preliminary data.</text>
</comment>
<dbReference type="STRING" id="1802055.A3A74_02750"/>
<protein>
    <recommendedName>
        <fullName evidence="4">EamA domain-containing protein</fullName>
    </recommendedName>
</protein>
<evidence type="ECO:0000256" key="1">
    <source>
        <dbReference type="SAM" id="Phobius"/>
    </source>
</evidence>
<evidence type="ECO:0008006" key="4">
    <source>
        <dbReference type="Google" id="ProtNLM"/>
    </source>
</evidence>
<dbReference type="EMBL" id="MGAF01000037">
    <property type="protein sequence ID" value="OGK40098.1"/>
    <property type="molecule type" value="Genomic_DNA"/>
</dbReference>
<accession>A0A1F7I9Q7</accession>
<feature type="transmembrane region" description="Helical" evidence="1">
    <location>
        <begin position="98"/>
        <end position="115"/>
    </location>
</feature>
<feature type="transmembrane region" description="Helical" evidence="1">
    <location>
        <begin position="42"/>
        <end position="60"/>
    </location>
</feature>